<proteinExistence type="predicted"/>
<dbReference type="SUPFAM" id="SSF47413">
    <property type="entry name" value="lambda repressor-like DNA-binding domains"/>
    <property type="match status" value="1"/>
</dbReference>
<dbReference type="Gene3D" id="1.10.260.40">
    <property type="entry name" value="lambda repressor-like DNA-binding domains"/>
    <property type="match status" value="1"/>
</dbReference>
<evidence type="ECO:0000259" key="1">
    <source>
        <dbReference type="PROSITE" id="PS50943"/>
    </source>
</evidence>
<dbReference type="GO" id="GO:0003677">
    <property type="term" value="F:DNA binding"/>
    <property type="evidence" value="ECO:0007669"/>
    <property type="project" value="InterPro"/>
</dbReference>
<dbReference type="PROSITE" id="PS50943">
    <property type="entry name" value="HTH_CROC1"/>
    <property type="match status" value="1"/>
</dbReference>
<reference evidence="2" key="1">
    <citation type="submission" date="2020-07" db="EMBL/GenBank/DDBJ databases">
        <title>Huge and variable diversity of episymbiotic CPR bacteria and DPANN archaea in groundwater ecosystems.</title>
        <authorList>
            <person name="He C.Y."/>
            <person name="Keren R."/>
            <person name="Whittaker M."/>
            <person name="Farag I.F."/>
            <person name="Doudna J."/>
            <person name="Cate J.H.D."/>
            <person name="Banfield J.F."/>
        </authorList>
    </citation>
    <scope>NUCLEOTIDE SEQUENCE</scope>
    <source>
        <strain evidence="2">NC_groundwater_973_Pr1_S-0.2um_54_13</strain>
    </source>
</reference>
<dbReference type="AlphaFoldDB" id="A0A932R265"/>
<name>A0A932R265_9BACT</name>
<dbReference type="Proteomes" id="UP000753196">
    <property type="component" value="Unassembled WGS sequence"/>
</dbReference>
<dbReference type="Pfam" id="PF01381">
    <property type="entry name" value="HTH_3"/>
    <property type="match status" value="1"/>
</dbReference>
<dbReference type="SMART" id="SM00530">
    <property type="entry name" value="HTH_XRE"/>
    <property type="match status" value="1"/>
</dbReference>
<protein>
    <submittedName>
        <fullName evidence="2">Mobile mystery protein A</fullName>
    </submittedName>
</protein>
<gene>
    <name evidence="2" type="ORF">HY221_01875</name>
</gene>
<dbReference type="InterPro" id="IPR001387">
    <property type="entry name" value="Cro/C1-type_HTH"/>
</dbReference>
<organism evidence="2 3">
    <name type="scientific">Candidatus Sungiibacteriota bacterium</name>
    <dbReference type="NCBI Taxonomy" id="2750080"/>
    <lineage>
        <taxon>Bacteria</taxon>
        <taxon>Candidatus Sungiibacteriota</taxon>
    </lineage>
</organism>
<dbReference type="InterPro" id="IPR010982">
    <property type="entry name" value="Lambda_DNA-bd_dom_sf"/>
</dbReference>
<dbReference type="EMBL" id="JACQCR010000043">
    <property type="protein sequence ID" value="MBI3631060.1"/>
    <property type="molecule type" value="Genomic_DNA"/>
</dbReference>
<evidence type="ECO:0000313" key="2">
    <source>
        <dbReference type="EMBL" id="MBI3631060.1"/>
    </source>
</evidence>
<evidence type="ECO:0000313" key="3">
    <source>
        <dbReference type="Proteomes" id="UP000753196"/>
    </source>
</evidence>
<accession>A0A932R265</accession>
<feature type="domain" description="HTH cro/C1-type" evidence="1">
    <location>
        <begin position="29"/>
        <end position="86"/>
    </location>
</feature>
<dbReference type="CDD" id="cd00093">
    <property type="entry name" value="HTH_XRE"/>
    <property type="match status" value="1"/>
</dbReference>
<dbReference type="InterPro" id="IPR013435">
    <property type="entry name" value="Mobile_mystery_prot_A"/>
</dbReference>
<sequence length="150" mass="17090">MVTAYEQLDKRFAKLKPFVEAERPARGWIRAIREALGMTTAQLAKRMDVHQPRIVELERGESEGNITLKSLERAAEAMGCRLVYTFVPEKPLAETIRDRASIVAGKQLAMVDQTMQLEAQGVDDKAQQKVAHQHIIEQLLKRPARLWDEL</sequence>
<comment type="caution">
    <text evidence="2">The sequence shown here is derived from an EMBL/GenBank/DDBJ whole genome shotgun (WGS) entry which is preliminary data.</text>
</comment>
<dbReference type="NCBIfam" id="TIGR02612">
    <property type="entry name" value="mob_myst_A"/>
    <property type="match status" value="1"/>
</dbReference>